<dbReference type="RefSeq" id="WP_204131272.1">
    <property type="nucleotide sequence ID" value="NZ_JAFDVD010000011.1"/>
</dbReference>
<dbReference type="Proteomes" id="UP001430172">
    <property type="component" value="Unassembled WGS sequence"/>
</dbReference>
<gene>
    <name evidence="3" type="ORF">JQN70_10385</name>
</gene>
<feature type="transmembrane region" description="Helical" evidence="2">
    <location>
        <begin position="448"/>
        <end position="469"/>
    </location>
</feature>
<feature type="transmembrane region" description="Helical" evidence="2">
    <location>
        <begin position="30"/>
        <end position="49"/>
    </location>
</feature>
<feature type="transmembrane region" description="Helical" evidence="2">
    <location>
        <begin position="510"/>
        <end position="541"/>
    </location>
</feature>
<dbReference type="GO" id="GO:0008237">
    <property type="term" value="F:metallopeptidase activity"/>
    <property type="evidence" value="ECO:0007669"/>
    <property type="project" value="UniProtKB-KW"/>
</dbReference>
<keyword evidence="3" id="KW-0482">Metalloprotease</keyword>
<keyword evidence="3" id="KW-0378">Hydrolase</keyword>
<keyword evidence="2" id="KW-1133">Transmembrane helix</keyword>
<reference evidence="3" key="1">
    <citation type="submission" date="2021-02" db="EMBL/GenBank/DDBJ databases">
        <title>Phycicoccus sp. MQZ13P-5T, whole genome shotgun sequence.</title>
        <authorList>
            <person name="Tuo L."/>
        </authorList>
    </citation>
    <scope>NUCLEOTIDE SEQUENCE</scope>
    <source>
        <strain evidence="3">MQZ13P-5</strain>
    </source>
</reference>
<evidence type="ECO:0000256" key="2">
    <source>
        <dbReference type="SAM" id="Phobius"/>
    </source>
</evidence>
<protein>
    <submittedName>
        <fullName evidence="3">PrsW family intramembrane metalloprotease</fullName>
    </submittedName>
</protein>
<proteinExistence type="predicted"/>
<keyword evidence="3" id="KW-0645">Protease</keyword>
<evidence type="ECO:0000313" key="3">
    <source>
        <dbReference type="EMBL" id="MBM6400793.1"/>
    </source>
</evidence>
<feature type="transmembrane region" description="Helical" evidence="2">
    <location>
        <begin position="371"/>
        <end position="392"/>
    </location>
</feature>
<comment type="caution">
    <text evidence="3">The sequence shown here is derived from an EMBL/GenBank/DDBJ whole genome shotgun (WGS) entry which is preliminary data.</text>
</comment>
<dbReference type="EMBL" id="JAFDVD010000011">
    <property type="protein sequence ID" value="MBM6400793.1"/>
    <property type="molecule type" value="Genomic_DNA"/>
</dbReference>
<organism evidence="3 4">
    <name type="scientific">Phycicoccus sonneratiae</name>
    <dbReference type="NCBI Taxonomy" id="2807628"/>
    <lineage>
        <taxon>Bacteria</taxon>
        <taxon>Bacillati</taxon>
        <taxon>Actinomycetota</taxon>
        <taxon>Actinomycetes</taxon>
        <taxon>Micrococcales</taxon>
        <taxon>Intrasporangiaceae</taxon>
        <taxon>Phycicoccus</taxon>
    </lineage>
</organism>
<evidence type="ECO:0000256" key="1">
    <source>
        <dbReference type="SAM" id="MobiDB-lite"/>
    </source>
</evidence>
<evidence type="ECO:0000313" key="4">
    <source>
        <dbReference type="Proteomes" id="UP001430172"/>
    </source>
</evidence>
<name>A0ABS2CLT7_9MICO</name>
<sequence>MLLLMVVAAIVAVTQLTVLGSPARSVRWSTVVQALAVGALVCGVGAAVLQWGWTRAVGALGVATVADVQRFAAWTVDPVIEEVAKVLPLLWLAWRRPRAYRQLGYVDHLLLGAALGMGFELLEAVLRFSRLGLAATHVHGGYLVSAGLGGTVTVPSLWTSGTSWLPVPAAYSELFASAGDTPQHLVWTAFAALGIAWFGRRRDALRLLGLLPTLGVALDHANYNARLELPPHADGVLSDLLAWFGDHLHLLLVPALLVAVVLDRLALARGRRERPDVLLAGERTMGLDAGRLARLVTLAPPWSTLVTWQFVLSRRAALRALAAGTPEPGLADGIAPVARALEAPGATAAWQGAGRRLLGGLDLSALRSWRLVLWALALVPAVLYLVLGAFPFTASVQRALTSTVGLWLLAAGVLAGGLLTASQLRGLWTSTRAVPQPSLHEVALRRDARFATALSSLGVAVLMLALTVVERDPNGRVAPTFHVLDALSTLLLVAGLALVLMSFVMFPPSLLFAVGAGGLLVPVLEVSSAFVLTLTTGAILAESGVLMNQANDGGGGGGRGSGGDPPPRYTDNTSRTRTYGKSVADIKGQANRWAARMRARGFDADVPPVRYGKYGWADVTVRAVKGGRELIRHFIYKGP</sequence>
<keyword evidence="4" id="KW-1185">Reference proteome</keyword>
<feature type="transmembrane region" description="Helical" evidence="2">
    <location>
        <begin position="241"/>
        <end position="262"/>
    </location>
</feature>
<dbReference type="InterPro" id="IPR026898">
    <property type="entry name" value="PrsW"/>
</dbReference>
<accession>A0ABS2CLT7</accession>
<keyword evidence="2" id="KW-0812">Transmembrane</keyword>
<dbReference type="Pfam" id="PF13367">
    <property type="entry name" value="PrsW-protease"/>
    <property type="match status" value="1"/>
</dbReference>
<keyword evidence="2" id="KW-0472">Membrane</keyword>
<feature type="transmembrane region" description="Helical" evidence="2">
    <location>
        <begin position="481"/>
        <end position="504"/>
    </location>
</feature>
<feature type="region of interest" description="Disordered" evidence="1">
    <location>
        <begin position="551"/>
        <end position="576"/>
    </location>
</feature>
<feature type="compositionally biased region" description="Gly residues" evidence="1">
    <location>
        <begin position="552"/>
        <end position="563"/>
    </location>
</feature>
<feature type="transmembrane region" description="Helical" evidence="2">
    <location>
        <begin position="404"/>
        <end position="428"/>
    </location>
</feature>